<feature type="transmembrane region" description="Helical" evidence="1">
    <location>
        <begin position="38"/>
        <end position="63"/>
    </location>
</feature>
<name>A0ABX0TXF9_9SPHN</name>
<proteinExistence type="predicted"/>
<feature type="transmembrane region" description="Helical" evidence="1">
    <location>
        <begin position="136"/>
        <end position="154"/>
    </location>
</feature>
<keyword evidence="3" id="KW-1185">Reference proteome</keyword>
<feature type="transmembrane region" description="Helical" evidence="1">
    <location>
        <begin position="103"/>
        <end position="124"/>
    </location>
</feature>
<gene>
    <name evidence="2" type="ORF">FHS31_002478</name>
</gene>
<keyword evidence="1" id="KW-0812">Transmembrane</keyword>
<evidence type="ECO:0000256" key="1">
    <source>
        <dbReference type="SAM" id="Phobius"/>
    </source>
</evidence>
<evidence type="ECO:0000313" key="2">
    <source>
        <dbReference type="EMBL" id="NIJ08854.1"/>
    </source>
</evidence>
<dbReference type="Proteomes" id="UP000727456">
    <property type="component" value="Unassembled WGS sequence"/>
</dbReference>
<feature type="transmembrane region" description="Helical" evidence="1">
    <location>
        <begin position="72"/>
        <end position="91"/>
    </location>
</feature>
<evidence type="ECO:0008006" key="4">
    <source>
        <dbReference type="Google" id="ProtNLM"/>
    </source>
</evidence>
<dbReference type="EMBL" id="JAAOZC010000006">
    <property type="protein sequence ID" value="NIJ08854.1"/>
    <property type="molecule type" value="Genomic_DNA"/>
</dbReference>
<comment type="caution">
    <text evidence="2">The sequence shown here is derived from an EMBL/GenBank/DDBJ whole genome shotgun (WGS) entry which is preliminary data.</text>
</comment>
<feature type="transmembrane region" description="Helical" evidence="1">
    <location>
        <begin position="174"/>
        <end position="195"/>
    </location>
</feature>
<dbReference type="NCBIfam" id="NF038065">
    <property type="entry name" value="Pr6Pr"/>
    <property type="match status" value="1"/>
</dbReference>
<dbReference type="RefSeq" id="WP_167073912.1">
    <property type="nucleotide sequence ID" value="NZ_JAAOZC010000006.1"/>
</dbReference>
<keyword evidence="1" id="KW-0472">Membrane</keyword>
<keyword evidence="1" id="KW-1133">Transmembrane helix</keyword>
<accession>A0ABX0TXF9</accession>
<protein>
    <recommendedName>
        <fullName evidence="4">Pr6Pr family membrane protein</fullName>
    </recommendedName>
</protein>
<sequence>MTERKWRAWAAAIATAGWSGLILQVTLSSLRLHSFEQALWWLSIFFTILSNLTVAIVFTLIALGSTRLRHPLVMAGLAMTMALVGAVFELMLRRIIHPTGWRLVTNALLHDAVPLLTIGAWLMLAEKGRLRRRDPWLIAIFPIVYLGYALIRGATGGFYPYPFIDPGRIGWAGVTAYVLAISAAFLIFGHLLVLLDGYLARRSGTSAGDA</sequence>
<dbReference type="InterPro" id="IPR049713">
    <property type="entry name" value="Pr6Pr-like"/>
</dbReference>
<reference evidence="2 3" key="1">
    <citation type="submission" date="2020-03" db="EMBL/GenBank/DDBJ databases">
        <title>Genomic Encyclopedia of Type Strains, Phase III (KMG-III): the genomes of soil and plant-associated and newly described type strains.</title>
        <authorList>
            <person name="Whitman W."/>
        </authorList>
    </citation>
    <scope>NUCLEOTIDE SEQUENCE [LARGE SCALE GENOMIC DNA]</scope>
    <source>
        <strain evidence="2 3">CECT 8804</strain>
    </source>
</reference>
<evidence type="ECO:0000313" key="3">
    <source>
        <dbReference type="Proteomes" id="UP000727456"/>
    </source>
</evidence>
<organism evidence="2 3">
    <name type="scientific">Sphingomonas vulcanisoli</name>
    <dbReference type="NCBI Taxonomy" id="1658060"/>
    <lineage>
        <taxon>Bacteria</taxon>
        <taxon>Pseudomonadati</taxon>
        <taxon>Pseudomonadota</taxon>
        <taxon>Alphaproteobacteria</taxon>
        <taxon>Sphingomonadales</taxon>
        <taxon>Sphingomonadaceae</taxon>
        <taxon>Sphingomonas</taxon>
    </lineage>
</organism>